<name>A0ABR9WLR7_9BACT</name>
<organism evidence="2 3">
    <name type="scientific">Dyadobacter subterraneus</name>
    <dbReference type="NCBI Taxonomy" id="2773304"/>
    <lineage>
        <taxon>Bacteria</taxon>
        <taxon>Pseudomonadati</taxon>
        <taxon>Bacteroidota</taxon>
        <taxon>Cytophagia</taxon>
        <taxon>Cytophagales</taxon>
        <taxon>Spirosomataceae</taxon>
        <taxon>Dyadobacter</taxon>
    </lineage>
</organism>
<comment type="caution">
    <text evidence="2">The sequence shown here is derived from an EMBL/GenBank/DDBJ whole genome shotgun (WGS) entry which is preliminary data.</text>
</comment>
<sequence>MSDNTKRSGVNLGNGIRFKQGFASDTESAILSDFSGISPLIMNLNAVEGFAADEEDYNLPGLFYREMLSDDDRANLVCNIICSLQGIDNPQKENIIKEQLYHFFKIDTKLGLAVADGLKVKVGALLLSR</sequence>
<dbReference type="InterPro" id="IPR010582">
    <property type="entry name" value="Catalase_immune_responsive"/>
</dbReference>
<reference evidence="3" key="1">
    <citation type="submission" date="2023-07" db="EMBL/GenBank/DDBJ databases">
        <title>Dyadobacter sp. nov 'subterranea' isolated from contaminted grondwater.</title>
        <authorList>
            <person name="Szabo I."/>
            <person name="Al-Omari J."/>
            <person name="Szerdahelyi S.G."/>
            <person name="Rado J."/>
        </authorList>
    </citation>
    <scope>NUCLEOTIDE SEQUENCE [LARGE SCALE GENOMIC DNA]</scope>
    <source>
        <strain evidence="3">UP-52</strain>
    </source>
</reference>
<dbReference type="SUPFAM" id="SSF56634">
    <property type="entry name" value="Heme-dependent catalase-like"/>
    <property type="match status" value="1"/>
</dbReference>
<keyword evidence="3" id="KW-1185">Reference proteome</keyword>
<dbReference type="Pfam" id="PF06628">
    <property type="entry name" value="Catalase-rel"/>
    <property type="match status" value="1"/>
</dbReference>
<proteinExistence type="predicted"/>
<protein>
    <recommendedName>
        <fullName evidence="1">Catalase immune-responsive domain-containing protein</fullName>
    </recommendedName>
</protein>
<dbReference type="EMBL" id="JACYGY010000002">
    <property type="protein sequence ID" value="MBE9466467.1"/>
    <property type="molecule type" value="Genomic_DNA"/>
</dbReference>
<evidence type="ECO:0000313" key="2">
    <source>
        <dbReference type="EMBL" id="MBE9466467.1"/>
    </source>
</evidence>
<dbReference type="InterPro" id="IPR020835">
    <property type="entry name" value="Catalase_sf"/>
</dbReference>
<dbReference type="RefSeq" id="WP_194124690.1">
    <property type="nucleotide sequence ID" value="NZ_JACYGY010000002.1"/>
</dbReference>
<evidence type="ECO:0000313" key="3">
    <source>
        <dbReference type="Proteomes" id="UP000634134"/>
    </source>
</evidence>
<dbReference type="Proteomes" id="UP000634134">
    <property type="component" value="Unassembled WGS sequence"/>
</dbReference>
<dbReference type="Gene3D" id="2.40.180.10">
    <property type="entry name" value="Catalase core domain"/>
    <property type="match status" value="1"/>
</dbReference>
<gene>
    <name evidence="2" type="ORF">IEE83_31765</name>
</gene>
<evidence type="ECO:0000259" key="1">
    <source>
        <dbReference type="Pfam" id="PF06628"/>
    </source>
</evidence>
<feature type="domain" description="Catalase immune-responsive" evidence="1">
    <location>
        <begin position="54"/>
        <end position="118"/>
    </location>
</feature>
<accession>A0ABR9WLR7</accession>